<protein>
    <submittedName>
        <fullName evidence="3">NADP-dependent oxidoreductase</fullName>
    </submittedName>
</protein>
<keyword evidence="1" id="KW-0560">Oxidoreductase</keyword>
<evidence type="ECO:0000256" key="1">
    <source>
        <dbReference type="ARBA" id="ARBA00023002"/>
    </source>
</evidence>
<dbReference type="InterPro" id="IPR011032">
    <property type="entry name" value="GroES-like_sf"/>
</dbReference>
<dbReference type="InterPro" id="IPR041694">
    <property type="entry name" value="ADH_N_2"/>
</dbReference>
<dbReference type="PANTHER" id="PTHR43205">
    <property type="entry name" value="PROSTAGLANDIN REDUCTASE"/>
    <property type="match status" value="1"/>
</dbReference>
<feature type="domain" description="Enoyl reductase (ER)" evidence="2">
    <location>
        <begin position="17"/>
        <end position="329"/>
    </location>
</feature>
<dbReference type="SUPFAM" id="SSF51735">
    <property type="entry name" value="NAD(P)-binding Rossmann-fold domains"/>
    <property type="match status" value="1"/>
</dbReference>
<dbReference type="Pfam" id="PF16884">
    <property type="entry name" value="ADH_N_2"/>
    <property type="match status" value="1"/>
</dbReference>
<proteinExistence type="predicted"/>
<gene>
    <name evidence="3" type="ORF">I3V53_12460</name>
</gene>
<dbReference type="GO" id="GO:0016628">
    <property type="term" value="F:oxidoreductase activity, acting on the CH-CH group of donors, NAD or NADP as acceptor"/>
    <property type="evidence" value="ECO:0007669"/>
    <property type="project" value="InterPro"/>
</dbReference>
<evidence type="ECO:0000259" key="2">
    <source>
        <dbReference type="SMART" id="SM00829"/>
    </source>
</evidence>
<dbReference type="InterPro" id="IPR020843">
    <property type="entry name" value="ER"/>
</dbReference>
<dbReference type="Gene3D" id="3.40.50.720">
    <property type="entry name" value="NAD(P)-binding Rossmann-like Domain"/>
    <property type="match status" value="1"/>
</dbReference>
<dbReference type="CDD" id="cd05288">
    <property type="entry name" value="PGDH"/>
    <property type="match status" value="1"/>
</dbReference>
<dbReference type="SMART" id="SM00829">
    <property type="entry name" value="PKS_ER"/>
    <property type="match status" value="1"/>
</dbReference>
<dbReference type="AlphaFoldDB" id="A0A8I0WAV4"/>
<dbReference type="InterPro" id="IPR045010">
    <property type="entry name" value="MDR_fam"/>
</dbReference>
<dbReference type="InterPro" id="IPR013149">
    <property type="entry name" value="ADH-like_C"/>
</dbReference>
<dbReference type="SUPFAM" id="SSF50129">
    <property type="entry name" value="GroES-like"/>
    <property type="match status" value="1"/>
</dbReference>
<accession>A0A8I0WAV4</accession>
<reference evidence="3" key="1">
    <citation type="submission" date="2020-11" db="EMBL/GenBank/DDBJ databases">
        <title>Molecular epidemiology and genomic profiles of multidrug-resistant bacteria collected from clinical sources in South Africa.</title>
        <authorList>
            <person name="Asante J."/>
            <person name="Amoako D.G."/>
        </authorList>
    </citation>
    <scope>NUCLEOTIDE SEQUENCE</scope>
    <source>
        <strain evidence="3">C68</strain>
    </source>
</reference>
<dbReference type="PANTHER" id="PTHR43205:SF7">
    <property type="entry name" value="PROSTAGLANDIN REDUCTASE 1"/>
    <property type="match status" value="1"/>
</dbReference>
<comment type="caution">
    <text evidence="3">The sequence shown here is derived from an EMBL/GenBank/DDBJ whole genome shotgun (WGS) entry which is preliminary data.</text>
</comment>
<name>A0A8I0WAV4_STAEP</name>
<evidence type="ECO:0000313" key="4">
    <source>
        <dbReference type="Proteomes" id="UP000622362"/>
    </source>
</evidence>
<dbReference type="FunFam" id="3.40.50.720:FF:000121">
    <property type="entry name" value="Prostaglandin reductase 2"/>
    <property type="match status" value="1"/>
</dbReference>
<dbReference type="EMBL" id="JADPYN010000053">
    <property type="protein sequence ID" value="MBF9304849.1"/>
    <property type="molecule type" value="Genomic_DNA"/>
</dbReference>
<sequence>MNNEQVLLAKYPEGIPQDDTFKYENIDIVDPKENEIQIESLYISVDPYMRGRMTQADSYVEPFKIGEPIQSHIVGKIIKSNSEKFNEDDIIVGMLPWKRINTVNEENVSKISNTDVPLYLYLSTLGMTGQTAYHGLLEIGQPKEGDTVVVSAASGAVGAVVGQIAKIKGATVVGIAGGDKKVNYLTEELGFDAGIDYKKDDFAEALAKAVPNGVDVYFENVGGTIADEVMKHLNRHARIPVCGTISNYNNTEQEKGPRVQSTLIKHQALMRGFLVAEFSDDFEHASKELATWIQEGKIKTKVSIEEGFEYLPKAFRNLFTGENFGKQIVKVSENV</sequence>
<dbReference type="Proteomes" id="UP000622362">
    <property type="component" value="Unassembled WGS sequence"/>
</dbReference>
<dbReference type="Pfam" id="PF00107">
    <property type="entry name" value="ADH_zinc_N"/>
    <property type="match status" value="1"/>
</dbReference>
<evidence type="ECO:0000313" key="3">
    <source>
        <dbReference type="EMBL" id="MBF9304849.1"/>
    </source>
</evidence>
<dbReference type="RefSeq" id="WP_048762038.1">
    <property type="nucleotide sequence ID" value="NZ_JADPYN010000053.1"/>
</dbReference>
<dbReference type="InterPro" id="IPR036291">
    <property type="entry name" value="NAD(P)-bd_dom_sf"/>
</dbReference>
<organism evidence="3 4">
    <name type="scientific">Staphylococcus epidermidis</name>
    <dbReference type="NCBI Taxonomy" id="1282"/>
    <lineage>
        <taxon>Bacteria</taxon>
        <taxon>Bacillati</taxon>
        <taxon>Bacillota</taxon>
        <taxon>Bacilli</taxon>
        <taxon>Bacillales</taxon>
        <taxon>Staphylococcaceae</taxon>
        <taxon>Staphylococcus</taxon>
    </lineage>
</organism>
<dbReference type="Gene3D" id="3.90.180.10">
    <property type="entry name" value="Medium-chain alcohol dehydrogenases, catalytic domain"/>
    <property type="match status" value="1"/>
</dbReference>